<sequence length="459" mass="50623">RIPRFMGYYRHEVAGTMLTCLVQGYMPGQTLKARVDAGQRFQEAEIVKIAEDLLELLTYLHGFSPPVIHRDIKPENVILSPEGEASLVDFGAVNDHLMNESRGSTIVGTFGYMPPEQLDGQAVPGSDLFALGATLIFALTGLEPGLIEKENLSLNFRAYVTVSEGLAAWLECMTQPDWKQRFQTAQDALEALHNRTFFRPGPDKSERAGWKKTVLLVLGLGLVTGLTWAGLRWMPTPPAVPENRVLGSVRYAGSAQIPTLAPRFWIRDEATGQRLKPAVDYQAGKFEIQGLPAGKYGLNLSYDTNPDNPIQYPGDYRAWTVFEIKPGQSAPQLRMNLVRLIHLTLPQDNNHPLSGWENPCGIALSPGGKLSFAWESLGPGVRYDYQIQELSCTSPAASALRILASGSTEKLGFSSALPSTPAGHVYRFSLEAWQAGHKIGRMRTHGSQDHAWDLNFKIP</sequence>
<gene>
    <name evidence="5" type="ORF">COW36_06830</name>
</gene>
<comment type="caution">
    <text evidence="5">The sequence shown here is derived from an EMBL/GenBank/DDBJ whole genome shotgun (WGS) entry which is preliminary data.</text>
</comment>
<organism evidence="5 6">
    <name type="scientific">bacterium (Candidatus Blackallbacteria) CG17_big_fil_post_rev_8_21_14_2_50_48_46</name>
    <dbReference type="NCBI Taxonomy" id="2014261"/>
    <lineage>
        <taxon>Bacteria</taxon>
        <taxon>Candidatus Blackallbacteria</taxon>
    </lineage>
</organism>
<dbReference type="SMART" id="SM00220">
    <property type="entry name" value="S_TKc"/>
    <property type="match status" value="1"/>
</dbReference>
<dbReference type="Gene3D" id="1.10.510.10">
    <property type="entry name" value="Transferase(Phosphotransferase) domain 1"/>
    <property type="match status" value="1"/>
</dbReference>
<dbReference type="InterPro" id="IPR011009">
    <property type="entry name" value="Kinase-like_dom_sf"/>
</dbReference>
<dbReference type="PROSITE" id="PS50011">
    <property type="entry name" value="PROTEIN_KINASE_DOM"/>
    <property type="match status" value="1"/>
</dbReference>
<protein>
    <recommendedName>
        <fullName evidence="4">Protein kinase domain-containing protein</fullName>
    </recommendedName>
</protein>
<dbReference type="PANTHER" id="PTHR24363:SF7">
    <property type="entry name" value="SERINE_THREONINE-PROTEIN KINASE-LIKE PROTEIN E"/>
    <property type="match status" value="1"/>
</dbReference>
<accession>A0A2M7G765</accession>
<evidence type="ECO:0000313" key="6">
    <source>
        <dbReference type="Proteomes" id="UP000231019"/>
    </source>
</evidence>
<reference evidence="5 6" key="1">
    <citation type="submission" date="2017-09" db="EMBL/GenBank/DDBJ databases">
        <title>Depth-based differentiation of microbial function through sediment-hosted aquifers and enrichment of novel symbionts in the deep terrestrial subsurface.</title>
        <authorList>
            <person name="Probst A.J."/>
            <person name="Ladd B."/>
            <person name="Jarett J.K."/>
            <person name="Geller-Mcgrath D.E."/>
            <person name="Sieber C.M."/>
            <person name="Emerson J.B."/>
            <person name="Anantharaman K."/>
            <person name="Thomas B.C."/>
            <person name="Malmstrom R."/>
            <person name="Stieglmeier M."/>
            <person name="Klingl A."/>
            <person name="Woyke T."/>
            <person name="Ryan C.M."/>
            <person name="Banfield J.F."/>
        </authorList>
    </citation>
    <scope>NUCLEOTIDE SEQUENCE [LARGE SCALE GENOMIC DNA]</scope>
    <source>
        <strain evidence="5">CG17_big_fil_post_rev_8_21_14_2_50_48_46</strain>
    </source>
</reference>
<dbReference type="PROSITE" id="PS00108">
    <property type="entry name" value="PROTEIN_KINASE_ST"/>
    <property type="match status" value="1"/>
</dbReference>
<dbReference type="EMBL" id="PFFQ01000018">
    <property type="protein sequence ID" value="PIW17910.1"/>
    <property type="molecule type" value="Genomic_DNA"/>
</dbReference>
<keyword evidence="2" id="KW-0067">ATP-binding</keyword>
<evidence type="ECO:0000259" key="4">
    <source>
        <dbReference type="PROSITE" id="PS50011"/>
    </source>
</evidence>
<evidence type="ECO:0000256" key="2">
    <source>
        <dbReference type="ARBA" id="ARBA00022840"/>
    </source>
</evidence>
<feature type="domain" description="Protein kinase" evidence="4">
    <location>
        <begin position="1"/>
        <end position="198"/>
    </location>
</feature>
<dbReference type="SUPFAM" id="SSF56112">
    <property type="entry name" value="Protein kinase-like (PK-like)"/>
    <property type="match status" value="1"/>
</dbReference>
<dbReference type="GO" id="GO:0004674">
    <property type="term" value="F:protein serine/threonine kinase activity"/>
    <property type="evidence" value="ECO:0007669"/>
    <property type="project" value="TreeGrafter"/>
</dbReference>
<dbReference type="InterPro" id="IPR008271">
    <property type="entry name" value="Ser/Thr_kinase_AS"/>
</dbReference>
<keyword evidence="3" id="KW-0812">Transmembrane</keyword>
<feature type="non-terminal residue" evidence="5">
    <location>
        <position position="1"/>
    </location>
</feature>
<dbReference type="GO" id="GO:0005524">
    <property type="term" value="F:ATP binding"/>
    <property type="evidence" value="ECO:0007669"/>
    <property type="project" value="UniProtKB-KW"/>
</dbReference>
<feature type="transmembrane region" description="Helical" evidence="3">
    <location>
        <begin position="214"/>
        <end position="234"/>
    </location>
</feature>
<dbReference type="InterPro" id="IPR000719">
    <property type="entry name" value="Prot_kinase_dom"/>
</dbReference>
<name>A0A2M7G765_9BACT</name>
<evidence type="ECO:0000313" key="5">
    <source>
        <dbReference type="EMBL" id="PIW17910.1"/>
    </source>
</evidence>
<evidence type="ECO:0000256" key="3">
    <source>
        <dbReference type="SAM" id="Phobius"/>
    </source>
</evidence>
<keyword evidence="3" id="KW-1133">Transmembrane helix</keyword>
<dbReference type="PANTHER" id="PTHR24363">
    <property type="entry name" value="SERINE/THREONINE PROTEIN KINASE"/>
    <property type="match status" value="1"/>
</dbReference>
<proteinExistence type="predicted"/>
<dbReference type="Proteomes" id="UP000231019">
    <property type="component" value="Unassembled WGS sequence"/>
</dbReference>
<keyword evidence="3" id="KW-0472">Membrane</keyword>
<evidence type="ECO:0000256" key="1">
    <source>
        <dbReference type="ARBA" id="ARBA00022741"/>
    </source>
</evidence>
<dbReference type="AlphaFoldDB" id="A0A2M7G765"/>
<dbReference type="Pfam" id="PF00069">
    <property type="entry name" value="Pkinase"/>
    <property type="match status" value="1"/>
</dbReference>
<keyword evidence="1" id="KW-0547">Nucleotide-binding</keyword>
<dbReference type="CDD" id="cd14014">
    <property type="entry name" value="STKc_PknB_like"/>
    <property type="match status" value="1"/>
</dbReference>